<proteinExistence type="predicted"/>
<name>A0A318MY18_9PROT</name>
<comment type="caution">
    <text evidence="1">The sequence shown here is derived from an EMBL/GenBank/DDBJ whole genome shotgun (WGS) entry which is preliminary data.</text>
</comment>
<gene>
    <name evidence="1" type="ORF">DK869_00205</name>
</gene>
<organism evidence="1 2">
    <name type="scientific">Commensalibacter melissae</name>
    <dbReference type="NCBI Taxonomy" id="2070537"/>
    <lineage>
        <taxon>Bacteria</taxon>
        <taxon>Pseudomonadati</taxon>
        <taxon>Pseudomonadota</taxon>
        <taxon>Alphaproteobacteria</taxon>
        <taxon>Acetobacterales</taxon>
        <taxon>Acetobacteraceae</taxon>
    </lineage>
</organism>
<dbReference type="OrthoDB" id="7281516at2"/>
<dbReference type="GeneID" id="83702887"/>
<evidence type="ECO:0000313" key="2">
    <source>
        <dbReference type="Proteomes" id="UP000247565"/>
    </source>
</evidence>
<dbReference type="Proteomes" id="UP000247565">
    <property type="component" value="Unassembled WGS sequence"/>
</dbReference>
<dbReference type="EMBL" id="QGLT01000001">
    <property type="protein sequence ID" value="PXZ01471.1"/>
    <property type="molecule type" value="Genomic_DNA"/>
</dbReference>
<sequence>MKNRTRFLTFIITLFPLTVYGQSSDEKSISFSYEQLQPIFKILRTQSTTISPSCIETLKDIHELKKQKANDKFDNDRDVNSKILRSLYNNALEFCKVDARNICSHQVPISIRMECRKLSD</sequence>
<evidence type="ECO:0000313" key="1">
    <source>
        <dbReference type="EMBL" id="PXZ01471.1"/>
    </source>
</evidence>
<reference evidence="1 2" key="1">
    <citation type="submission" date="2018-05" db="EMBL/GenBank/DDBJ databases">
        <title>Reference genomes for bee gut microbiota database.</title>
        <authorList>
            <person name="Ellegaard K.M."/>
        </authorList>
    </citation>
    <scope>NUCLEOTIDE SEQUENCE [LARGE SCALE GENOMIC DNA]</scope>
    <source>
        <strain evidence="1 2">ESL0284</strain>
    </source>
</reference>
<keyword evidence="2" id="KW-1185">Reference proteome</keyword>
<protein>
    <submittedName>
        <fullName evidence="1">Uncharacterized protein</fullName>
    </submittedName>
</protein>
<dbReference type="AlphaFoldDB" id="A0A318MY18"/>
<accession>A0A318MY18</accession>
<dbReference type="RefSeq" id="WP_110437991.1">
    <property type="nucleotide sequence ID" value="NZ_CP033087.1"/>
</dbReference>